<name>A0A2V3PNM4_9BACT</name>
<reference evidence="6 7" key="1">
    <citation type="submission" date="2018-03" db="EMBL/GenBank/DDBJ databases">
        <title>Genomic Encyclopedia of Archaeal and Bacterial Type Strains, Phase II (KMG-II): from individual species to whole genera.</title>
        <authorList>
            <person name="Goeker M."/>
        </authorList>
    </citation>
    <scope>NUCLEOTIDE SEQUENCE [LARGE SCALE GENOMIC DNA]</scope>
    <source>
        <strain evidence="6 7">DSM 100214</strain>
    </source>
</reference>
<keyword evidence="7" id="KW-1185">Reference proteome</keyword>
<dbReference type="InterPro" id="IPR005119">
    <property type="entry name" value="LysR_subst-bd"/>
</dbReference>
<evidence type="ECO:0000256" key="1">
    <source>
        <dbReference type="ARBA" id="ARBA00009437"/>
    </source>
</evidence>
<dbReference type="AlphaFoldDB" id="A0A2V3PNM4"/>
<dbReference type="GO" id="GO:0003700">
    <property type="term" value="F:DNA-binding transcription factor activity"/>
    <property type="evidence" value="ECO:0007669"/>
    <property type="project" value="InterPro"/>
</dbReference>
<accession>A0A2V3PNM4</accession>
<comment type="similarity">
    <text evidence="1">Belongs to the LysR transcriptional regulatory family.</text>
</comment>
<gene>
    <name evidence="6" type="ORF">CLV62_11891</name>
</gene>
<dbReference type="Pfam" id="PF00126">
    <property type="entry name" value="HTH_1"/>
    <property type="match status" value="1"/>
</dbReference>
<dbReference type="SUPFAM" id="SSF53850">
    <property type="entry name" value="Periplasmic binding protein-like II"/>
    <property type="match status" value="1"/>
</dbReference>
<dbReference type="GO" id="GO:0000976">
    <property type="term" value="F:transcription cis-regulatory region binding"/>
    <property type="evidence" value="ECO:0007669"/>
    <property type="project" value="TreeGrafter"/>
</dbReference>
<dbReference type="PRINTS" id="PR00039">
    <property type="entry name" value="HTHLYSR"/>
</dbReference>
<sequence>MVNLEWYRTFKAIYQNGTLTKAAQELLLSQPNVSVQLAALESYIGHALFIRLPRKMVPTDYAKQLYTQVVEPLDNLERVEAEFKKSILSKTTTIRLGSPAEFFSVYLAQNLAQLKSYLVVQYGLASDLIEKLVNNDLDIAIITQRNTIHEFITYEPLLTETFSIVCNRDFDSSEFDRLVETEDLDEIERWLQAQKWYAYNSNLVLIRRFWRENFKKRPLLKLQAAIPDNNSILEAVGHSDGLAVSSDLIAGKALKGGLVRVLWQGIHPASNEIYLAYDKTKIEPKLLDEIRNFVTLSLQDFKV</sequence>
<proteinExistence type="inferred from homology"/>
<organism evidence="6 7">
    <name type="scientific">Dysgonomonas alginatilytica</name>
    <dbReference type="NCBI Taxonomy" id="1605892"/>
    <lineage>
        <taxon>Bacteria</taxon>
        <taxon>Pseudomonadati</taxon>
        <taxon>Bacteroidota</taxon>
        <taxon>Bacteroidia</taxon>
        <taxon>Bacteroidales</taxon>
        <taxon>Dysgonomonadaceae</taxon>
        <taxon>Dysgonomonas</taxon>
    </lineage>
</organism>
<dbReference type="SUPFAM" id="SSF46785">
    <property type="entry name" value="Winged helix' DNA-binding domain"/>
    <property type="match status" value="1"/>
</dbReference>
<dbReference type="OrthoDB" id="9785745at2"/>
<evidence type="ECO:0000259" key="5">
    <source>
        <dbReference type="PROSITE" id="PS50931"/>
    </source>
</evidence>
<evidence type="ECO:0000313" key="6">
    <source>
        <dbReference type="EMBL" id="PXV62702.1"/>
    </source>
</evidence>
<dbReference type="PANTHER" id="PTHR30126:SF39">
    <property type="entry name" value="HTH-TYPE TRANSCRIPTIONAL REGULATOR CYSL"/>
    <property type="match status" value="1"/>
</dbReference>
<dbReference type="InterPro" id="IPR000847">
    <property type="entry name" value="LysR_HTH_N"/>
</dbReference>
<dbReference type="PANTHER" id="PTHR30126">
    <property type="entry name" value="HTH-TYPE TRANSCRIPTIONAL REGULATOR"/>
    <property type="match status" value="1"/>
</dbReference>
<keyword evidence="2" id="KW-0805">Transcription regulation</keyword>
<dbReference type="Gene3D" id="1.10.10.10">
    <property type="entry name" value="Winged helix-like DNA-binding domain superfamily/Winged helix DNA-binding domain"/>
    <property type="match status" value="1"/>
</dbReference>
<dbReference type="CDD" id="cd05466">
    <property type="entry name" value="PBP2_LTTR_substrate"/>
    <property type="match status" value="1"/>
</dbReference>
<dbReference type="InterPro" id="IPR036388">
    <property type="entry name" value="WH-like_DNA-bd_sf"/>
</dbReference>
<evidence type="ECO:0000256" key="2">
    <source>
        <dbReference type="ARBA" id="ARBA00023015"/>
    </source>
</evidence>
<dbReference type="EMBL" id="QICL01000018">
    <property type="protein sequence ID" value="PXV62702.1"/>
    <property type="molecule type" value="Genomic_DNA"/>
</dbReference>
<evidence type="ECO:0000256" key="3">
    <source>
        <dbReference type="ARBA" id="ARBA00023125"/>
    </source>
</evidence>
<dbReference type="Proteomes" id="UP000247973">
    <property type="component" value="Unassembled WGS sequence"/>
</dbReference>
<dbReference type="PROSITE" id="PS50931">
    <property type="entry name" value="HTH_LYSR"/>
    <property type="match status" value="1"/>
</dbReference>
<dbReference type="Pfam" id="PF03466">
    <property type="entry name" value="LysR_substrate"/>
    <property type="match status" value="1"/>
</dbReference>
<dbReference type="InterPro" id="IPR036390">
    <property type="entry name" value="WH_DNA-bd_sf"/>
</dbReference>
<evidence type="ECO:0000313" key="7">
    <source>
        <dbReference type="Proteomes" id="UP000247973"/>
    </source>
</evidence>
<evidence type="ECO:0000256" key="4">
    <source>
        <dbReference type="ARBA" id="ARBA00023163"/>
    </source>
</evidence>
<feature type="domain" description="HTH lysR-type" evidence="5">
    <location>
        <begin position="2"/>
        <end position="59"/>
    </location>
</feature>
<dbReference type="Gene3D" id="3.40.190.10">
    <property type="entry name" value="Periplasmic binding protein-like II"/>
    <property type="match status" value="2"/>
</dbReference>
<protein>
    <submittedName>
        <fullName evidence="6">DNA-binding transcriptional LysR family regulator</fullName>
    </submittedName>
</protein>
<comment type="caution">
    <text evidence="6">The sequence shown here is derived from an EMBL/GenBank/DDBJ whole genome shotgun (WGS) entry which is preliminary data.</text>
</comment>
<keyword evidence="3 6" id="KW-0238">DNA-binding</keyword>
<dbReference type="RefSeq" id="WP_110311368.1">
    <property type="nucleotide sequence ID" value="NZ_QICL01000018.1"/>
</dbReference>
<keyword evidence="4" id="KW-0804">Transcription</keyword>